<comment type="similarity">
    <text evidence="1 8 9">Belongs to the GreA/GreB family.</text>
</comment>
<dbReference type="PANTHER" id="PTHR30437:SF4">
    <property type="entry name" value="TRANSCRIPTION ELONGATION FACTOR GREA"/>
    <property type="match status" value="1"/>
</dbReference>
<evidence type="ECO:0000256" key="6">
    <source>
        <dbReference type="ARBA" id="ARBA00024916"/>
    </source>
</evidence>
<dbReference type="GO" id="GO:0070063">
    <property type="term" value="F:RNA polymerase binding"/>
    <property type="evidence" value="ECO:0007669"/>
    <property type="project" value="InterPro"/>
</dbReference>
<dbReference type="FunFam" id="1.10.287.180:FF:000001">
    <property type="entry name" value="Transcription elongation factor GreA"/>
    <property type="match status" value="1"/>
</dbReference>
<dbReference type="AlphaFoldDB" id="E0NM88"/>
<accession>E0NM88</accession>
<dbReference type="InterPro" id="IPR018151">
    <property type="entry name" value="TF_GreA/GreB_CS"/>
</dbReference>
<dbReference type="GO" id="GO:0003746">
    <property type="term" value="F:translation elongation factor activity"/>
    <property type="evidence" value="ECO:0007669"/>
    <property type="project" value="UniProtKB-KW"/>
</dbReference>
<evidence type="ECO:0000313" key="12">
    <source>
        <dbReference type="EMBL" id="EFM25143.1"/>
    </source>
</evidence>
<keyword evidence="8" id="KW-0175">Coiled coil</keyword>
<dbReference type="InterPro" id="IPR028624">
    <property type="entry name" value="Tscrpt_elong_fac_GreA/B"/>
</dbReference>
<dbReference type="InterPro" id="IPR023459">
    <property type="entry name" value="Tscrpt_elong_fac_GreA/B_fam"/>
</dbReference>
<dbReference type="GO" id="GO:0032784">
    <property type="term" value="P:regulation of DNA-templated transcription elongation"/>
    <property type="evidence" value="ECO:0007669"/>
    <property type="project" value="UniProtKB-UniRule"/>
</dbReference>
<dbReference type="PROSITE" id="PS00829">
    <property type="entry name" value="GREAB_1"/>
    <property type="match status" value="1"/>
</dbReference>
<organism evidence="12 13">
    <name type="scientific">Peptoniphilus duerdenii ATCC BAA-1640</name>
    <dbReference type="NCBI Taxonomy" id="862517"/>
    <lineage>
        <taxon>Bacteria</taxon>
        <taxon>Bacillati</taxon>
        <taxon>Bacillota</taxon>
        <taxon>Tissierellia</taxon>
        <taxon>Tissierellales</taxon>
        <taxon>Peptoniphilaceae</taxon>
        <taxon>Peptoniphilus</taxon>
    </lineage>
</organism>
<evidence type="ECO:0000313" key="13">
    <source>
        <dbReference type="Proteomes" id="UP000003280"/>
    </source>
</evidence>
<keyword evidence="13" id="KW-1185">Reference proteome</keyword>
<dbReference type="Pfam" id="PF01272">
    <property type="entry name" value="GreA_GreB"/>
    <property type="match status" value="1"/>
</dbReference>
<dbReference type="Proteomes" id="UP000003280">
    <property type="component" value="Unassembled WGS sequence"/>
</dbReference>
<comment type="function">
    <text evidence="6 8 9">Necessary for efficient RNA polymerase transcription elongation past template-encoded arresting sites. The arresting sites in DNA have the property of trapping a certain fraction of elongating RNA polymerases that pass through, resulting in locked ternary complexes. Cleavage of the nascent transcript by cleavage factors such as GreA or GreB allows the resumption of elongation from the new 3'terminus. GreA releases sequences of 2 to 3 nucleotides.</text>
</comment>
<dbReference type="HAMAP" id="MF_00105">
    <property type="entry name" value="GreA_GreB"/>
    <property type="match status" value="1"/>
</dbReference>
<evidence type="ECO:0000256" key="1">
    <source>
        <dbReference type="ARBA" id="ARBA00008213"/>
    </source>
</evidence>
<keyword evidence="12" id="KW-0648">Protein biosynthesis</keyword>
<evidence type="ECO:0000256" key="8">
    <source>
        <dbReference type="HAMAP-Rule" id="MF_00105"/>
    </source>
</evidence>
<dbReference type="GO" id="GO:0006354">
    <property type="term" value="P:DNA-templated transcription elongation"/>
    <property type="evidence" value="ECO:0007669"/>
    <property type="project" value="TreeGrafter"/>
</dbReference>
<dbReference type="GO" id="GO:0003677">
    <property type="term" value="F:DNA binding"/>
    <property type="evidence" value="ECO:0007669"/>
    <property type="project" value="UniProtKB-UniRule"/>
</dbReference>
<proteinExistence type="inferred from homology"/>
<dbReference type="PROSITE" id="PS00830">
    <property type="entry name" value="GREAB_2"/>
    <property type="match status" value="1"/>
</dbReference>
<dbReference type="Pfam" id="PF03449">
    <property type="entry name" value="GreA_GreB_N"/>
    <property type="match status" value="1"/>
</dbReference>
<dbReference type="SUPFAM" id="SSF46557">
    <property type="entry name" value="GreA transcript cleavage protein, N-terminal domain"/>
    <property type="match status" value="1"/>
</dbReference>
<reference evidence="12 13" key="1">
    <citation type="submission" date="2010-07" db="EMBL/GenBank/DDBJ databases">
        <authorList>
            <person name="Muzny D."/>
            <person name="Qin X."/>
            <person name="Deng J."/>
            <person name="Jiang H."/>
            <person name="Liu Y."/>
            <person name="Qu J."/>
            <person name="Song X.-Z."/>
            <person name="Zhang L."/>
            <person name="Thornton R."/>
            <person name="Coyle M."/>
            <person name="Francisco L."/>
            <person name="Jackson L."/>
            <person name="Javaid M."/>
            <person name="Korchina V."/>
            <person name="Kovar C."/>
            <person name="Mata R."/>
            <person name="Mathew T."/>
            <person name="Ngo R."/>
            <person name="Nguyen L."/>
            <person name="Nguyen N."/>
            <person name="Okwuonu G."/>
            <person name="Ongeri F."/>
            <person name="Pham C."/>
            <person name="Simmons D."/>
            <person name="Wilczek-Boney K."/>
            <person name="Hale W."/>
            <person name="Jakkamsetti A."/>
            <person name="Pham P."/>
            <person name="Ruth R."/>
            <person name="San Lucas F."/>
            <person name="Warren J."/>
            <person name="Zhang J."/>
            <person name="Zhao Z."/>
            <person name="Zhou C."/>
            <person name="Zhu D."/>
            <person name="Lee S."/>
            <person name="Bess C."/>
            <person name="Blankenburg K."/>
            <person name="Forbes L."/>
            <person name="Fu Q."/>
            <person name="Gubbala S."/>
            <person name="Hirani K."/>
            <person name="Jayaseelan J.C."/>
            <person name="Lara F."/>
            <person name="Munidasa M."/>
            <person name="Palculict T."/>
            <person name="Patil S."/>
            <person name="Pu L.-L."/>
            <person name="Saada N."/>
            <person name="Tang L."/>
            <person name="Weissenberger G."/>
            <person name="Zhu Y."/>
            <person name="Hemphill L."/>
            <person name="Shang Y."/>
            <person name="Youmans B."/>
            <person name="Ayvaz T."/>
            <person name="Ross M."/>
            <person name="Santibanez J."/>
            <person name="Aqrawi P."/>
            <person name="Gross S."/>
            <person name="Joshi V."/>
            <person name="Fowler G."/>
            <person name="Nazareth L."/>
            <person name="Reid J."/>
            <person name="Worley K."/>
            <person name="Petrosino J."/>
            <person name="Highlander S."/>
            <person name="Gibbs R."/>
        </authorList>
    </citation>
    <scope>NUCLEOTIDE SEQUENCE [LARGE SCALE GENOMIC DNA]</scope>
    <source>
        <strain evidence="12 13">ATCC BAA-1640</strain>
    </source>
</reference>
<dbReference type="EMBL" id="AEEH01000044">
    <property type="protein sequence ID" value="EFM25143.1"/>
    <property type="molecule type" value="Genomic_DNA"/>
</dbReference>
<evidence type="ECO:0000259" key="11">
    <source>
        <dbReference type="Pfam" id="PF03449"/>
    </source>
</evidence>
<dbReference type="InterPro" id="IPR036805">
    <property type="entry name" value="Tscrpt_elong_fac_GreA/B_N_sf"/>
</dbReference>
<dbReference type="InterPro" id="IPR036953">
    <property type="entry name" value="GreA/GreB_C_sf"/>
</dbReference>
<dbReference type="NCBIfam" id="NF001263">
    <property type="entry name" value="PRK00226.1-4"/>
    <property type="match status" value="1"/>
</dbReference>
<evidence type="ECO:0000256" key="2">
    <source>
        <dbReference type="ARBA" id="ARBA00013729"/>
    </source>
</evidence>
<dbReference type="FunFam" id="3.10.50.30:FF:000001">
    <property type="entry name" value="Transcription elongation factor GreA"/>
    <property type="match status" value="1"/>
</dbReference>
<evidence type="ECO:0000256" key="3">
    <source>
        <dbReference type="ARBA" id="ARBA00023015"/>
    </source>
</evidence>
<dbReference type="HOGENOM" id="CLU_101379_2_1_9"/>
<keyword evidence="5 8" id="KW-0804">Transcription</keyword>
<dbReference type="SUPFAM" id="SSF54534">
    <property type="entry name" value="FKBP-like"/>
    <property type="match status" value="1"/>
</dbReference>
<sequence length="164" mass="18094">MRNGSETMEKDIFFTPEGLEKIENEIEFLKTVRRKEVAERIKIALGYGDLSENSEYDEAKNEQAQVEERIVKLENMVRNAVVIESDDLNTEIVNIGSTVSVKDINSDKESTYTIVGSAESSPLEGKISNESPVGSGLIGKKIGDVVDIEVPKGTITLEIMNISL</sequence>
<dbReference type="PANTHER" id="PTHR30437">
    <property type="entry name" value="TRANSCRIPTION ELONGATION FACTOR GREA"/>
    <property type="match status" value="1"/>
</dbReference>
<dbReference type="InterPro" id="IPR006359">
    <property type="entry name" value="Tscrpt_elong_fac_GreA"/>
</dbReference>
<dbReference type="Gene3D" id="1.10.287.180">
    <property type="entry name" value="Transcription elongation factor, GreA/GreB, N-terminal domain"/>
    <property type="match status" value="1"/>
</dbReference>
<dbReference type="eggNOG" id="COG0782">
    <property type="taxonomic scope" value="Bacteria"/>
</dbReference>
<dbReference type="Gene3D" id="3.10.50.30">
    <property type="entry name" value="Transcription elongation factor, GreA/GreB, C-terminal domain"/>
    <property type="match status" value="1"/>
</dbReference>
<keyword evidence="4 8" id="KW-0238">DNA-binding</keyword>
<dbReference type="InterPro" id="IPR022691">
    <property type="entry name" value="Tscrpt_elong_fac_GreA/B_N"/>
</dbReference>
<protein>
    <recommendedName>
        <fullName evidence="2 8">Transcription elongation factor GreA</fullName>
    </recommendedName>
    <alternativeName>
        <fullName evidence="7 8">Transcript cleavage factor GreA</fullName>
    </alternativeName>
</protein>
<dbReference type="InterPro" id="IPR001437">
    <property type="entry name" value="Tscrpt_elong_fac_GreA/B_C"/>
</dbReference>
<evidence type="ECO:0000256" key="7">
    <source>
        <dbReference type="ARBA" id="ARBA00030776"/>
    </source>
</evidence>
<feature type="domain" description="Transcription elongation factor GreA/GreB N-terminal" evidence="11">
    <location>
        <begin position="13"/>
        <end position="82"/>
    </location>
</feature>
<evidence type="ECO:0000256" key="5">
    <source>
        <dbReference type="ARBA" id="ARBA00023163"/>
    </source>
</evidence>
<evidence type="ECO:0000259" key="10">
    <source>
        <dbReference type="Pfam" id="PF01272"/>
    </source>
</evidence>
<feature type="domain" description="Transcription elongation factor GreA/GreB C-terminal" evidence="10">
    <location>
        <begin position="91"/>
        <end position="163"/>
    </location>
</feature>
<comment type="caution">
    <text evidence="12">The sequence shown here is derived from an EMBL/GenBank/DDBJ whole genome shotgun (WGS) entry which is preliminary data.</text>
</comment>
<evidence type="ECO:0000256" key="4">
    <source>
        <dbReference type="ARBA" id="ARBA00023125"/>
    </source>
</evidence>
<keyword evidence="3 8" id="KW-0805">Transcription regulation</keyword>
<dbReference type="STRING" id="862517.HMPREF9225_1277"/>
<name>E0NM88_9FIRM</name>
<dbReference type="NCBIfam" id="TIGR01462">
    <property type="entry name" value="greA"/>
    <property type="match status" value="1"/>
</dbReference>
<keyword evidence="12" id="KW-0251">Elongation factor</keyword>
<gene>
    <name evidence="8 12" type="primary">greA</name>
    <name evidence="12" type="ORF">HMPREF9225_1277</name>
</gene>
<evidence type="ECO:0000256" key="9">
    <source>
        <dbReference type="RuleBase" id="RU000556"/>
    </source>
</evidence>
<feature type="coiled-coil region" evidence="8">
    <location>
        <begin position="19"/>
        <end position="76"/>
    </location>
</feature>
<dbReference type="PIRSF" id="PIRSF006092">
    <property type="entry name" value="GreA_GreB"/>
    <property type="match status" value="1"/>
</dbReference>